<keyword evidence="2" id="KW-0472">Membrane</keyword>
<keyword evidence="2" id="KW-0812">Transmembrane</keyword>
<evidence type="ECO:0000313" key="4">
    <source>
        <dbReference type="Proteomes" id="UP000744555"/>
    </source>
</evidence>
<feature type="region of interest" description="Disordered" evidence="1">
    <location>
        <begin position="70"/>
        <end position="89"/>
    </location>
</feature>
<dbReference type="RefSeq" id="WP_187808600.1">
    <property type="nucleotide sequence ID" value="NZ_LZEU01000001.1"/>
</dbReference>
<sequence length="186" mass="19303">MLHSEYAERGVGLIEVLVTMVILIIGLLGVMGLQSRLQESELESYQRSQALLLLDDMASRLAANRNAADDYVTGSSSPLGGSSTCPATTTTQQQRDAAEWCAALQGAGELNGTSRVGAMIGGRGCVESLGSGQYLVTVAWQGIGPLAAPPAGVSCGRNAYNGATGSRCSNDLCRRAVTTIVRIAPL</sequence>
<proteinExistence type="predicted"/>
<dbReference type="NCBIfam" id="TIGR02523">
    <property type="entry name" value="type_IV_pilV"/>
    <property type="match status" value="1"/>
</dbReference>
<comment type="caution">
    <text evidence="3">The sequence shown here is derived from an EMBL/GenBank/DDBJ whole genome shotgun (WGS) entry which is preliminary data.</text>
</comment>
<accession>A0ABR7S2V8</accession>
<feature type="transmembrane region" description="Helical" evidence="2">
    <location>
        <begin position="12"/>
        <end position="33"/>
    </location>
</feature>
<organism evidence="3 4">
    <name type="scientific">Aquipseudomonas alcaligenes</name>
    <name type="common">Pseudomonas alcaligenes</name>
    <dbReference type="NCBI Taxonomy" id="43263"/>
    <lineage>
        <taxon>Bacteria</taxon>
        <taxon>Pseudomonadati</taxon>
        <taxon>Pseudomonadota</taxon>
        <taxon>Gammaproteobacteria</taxon>
        <taxon>Pseudomonadales</taxon>
        <taxon>Pseudomonadaceae</taxon>
        <taxon>Aquipseudomonas</taxon>
    </lineage>
</organism>
<dbReference type="EMBL" id="LZEU01000001">
    <property type="protein sequence ID" value="MBC9251469.1"/>
    <property type="molecule type" value="Genomic_DNA"/>
</dbReference>
<evidence type="ECO:0000256" key="2">
    <source>
        <dbReference type="SAM" id="Phobius"/>
    </source>
</evidence>
<dbReference type="Proteomes" id="UP000744555">
    <property type="component" value="Unassembled WGS sequence"/>
</dbReference>
<reference evidence="3 4" key="1">
    <citation type="submission" date="2016-06" db="EMBL/GenBank/DDBJ databases">
        <authorList>
            <person name="Ramos C."/>
            <person name="Pintado A."/>
            <person name="Crespo-Gomez J.I."/>
        </authorList>
    </citation>
    <scope>NUCLEOTIDE SEQUENCE [LARGE SCALE GENOMIC DNA]</scope>
    <source>
        <strain evidence="3 4">AVO110</strain>
    </source>
</reference>
<evidence type="ECO:0000313" key="3">
    <source>
        <dbReference type="EMBL" id="MBC9251469.1"/>
    </source>
</evidence>
<evidence type="ECO:0000256" key="1">
    <source>
        <dbReference type="SAM" id="MobiDB-lite"/>
    </source>
</evidence>
<keyword evidence="2" id="KW-1133">Transmembrane helix</keyword>
<keyword evidence="4" id="KW-1185">Reference proteome</keyword>
<dbReference type="InterPro" id="IPR013362">
    <property type="entry name" value="Pilus_4_PilV"/>
</dbReference>
<feature type="compositionally biased region" description="Low complexity" evidence="1">
    <location>
        <begin position="74"/>
        <end position="89"/>
    </location>
</feature>
<gene>
    <name evidence="3" type="ORF">A9179_14450</name>
</gene>
<name>A0ABR7S2V8_AQUAC</name>
<protein>
    <submittedName>
        <fullName evidence="3">Type IV pilus modification protein PilV</fullName>
    </submittedName>
</protein>